<dbReference type="InterPro" id="IPR029071">
    <property type="entry name" value="Ubiquitin-like_domsf"/>
</dbReference>
<dbReference type="InterPro" id="IPR019956">
    <property type="entry name" value="Ubiquitin_dom"/>
</dbReference>
<evidence type="ECO:0000259" key="4">
    <source>
        <dbReference type="PROSITE" id="PS50053"/>
    </source>
</evidence>
<dbReference type="Pfam" id="PF00240">
    <property type="entry name" value="ubiquitin"/>
    <property type="match status" value="1"/>
</dbReference>
<evidence type="ECO:0000256" key="3">
    <source>
        <dbReference type="SAM" id="MobiDB-lite"/>
    </source>
</evidence>
<accession>A0AAW2LQL9</accession>
<comment type="caution">
    <text evidence="5">The sequence shown here is derived from an EMBL/GenBank/DDBJ whole genome shotgun (WGS) entry which is preliminary data.</text>
</comment>
<keyword evidence="2" id="KW-0832">Ubl conjugation</keyword>
<dbReference type="GO" id="GO:0005840">
    <property type="term" value="C:ribosome"/>
    <property type="evidence" value="ECO:0007669"/>
    <property type="project" value="UniProtKB-KW"/>
</dbReference>
<dbReference type="SMART" id="SM00213">
    <property type="entry name" value="UBQ"/>
    <property type="match status" value="1"/>
</dbReference>
<reference evidence="5" key="2">
    <citation type="journal article" date="2024" name="Plant">
        <title>Genomic evolution and insights into agronomic trait innovations of Sesamum species.</title>
        <authorList>
            <person name="Miao H."/>
            <person name="Wang L."/>
            <person name="Qu L."/>
            <person name="Liu H."/>
            <person name="Sun Y."/>
            <person name="Le M."/>
            <person name="Wang Q."/>
            <person name="Wei S."/>
            <person name="Zheng Y."/>
            <person name="Lin W."/>
            <person name="Duan Y."/>
            <person name="Cao H."/>
            <person name="Xiong S."/>
            <person name="Wang X."/>
            <person name="Wei L."/>
            <person name="Li C."/>
            <person name="Ma Q."/>
            <person name="Ju M."/>
            <person name="Zhao R."/>
            <person name="Li G."/>
            <person name="Mu C."/>
            <person name="Tian Q."/>
            <person name="Mei H."/>
            <person name="Zhang T."/>
            <person name="Gao T."/>
            <person name="Zhang H."/>
        </authorList>
    </citation>
    <scope>NUCLEOTIDE SEQUENCE</scope>
    <source>
        <strain evidence="5">KEN8</strain>
    </source>
</reference>
<sequence length="256" mass="28299">MISFGGGINFGNKASAQQVRRPTNYAKELPTSSNSWIRRRRSVKQTHNPRRVLVYKPCRLPKFPRLGGEEFVAYQSRKNADLRQNLTGKTITLEVESSDTIDNVKAKIQDKEGIPPDQQRLIFAGKQLEDGRTLADYNIQKGVMPAFTPVLSTAGKRSVDTATRVSDNTKRSSTQNFYFAHLGESVILPAAGSDVVKYASTVPIKSGMASSLPRLDKIIKLIGGPFRFYGNSIRMCLAPVGASFLLELSVAYADRE</sequence>
<dbReference type="FunFam" id="3.10.20.90:FF:000160">
    <property type="entry name" value="Polyubiquitin-C"/>
    <property type="match status" value="1"/>
</dbReference>
<dbReference type="AlphaFoldDB" id="A0AAW2LQL9"/>
<evidence type="ECO:0000256" key="2">
    <source>
        <dbReference type="ARBA" id="ARBA00022843"/>
    </source>
</evidence>
<dbReference type="InterPro" id="IPR019954">
    <property type="entry name" value="Ubiquitin_CS"/>
</dbReference>
<dbReference type="PROSITE" id="PS00299">
    <property type="entry name" value="UBIQUITIN_1"/>
    <property type="match status" value="1"/>
</dbReference>
<organism evidence="5">
    <name type="scientific">Sesamum calycinum</name>
    <dbReference type="NCBI Taxonomy" id="2727403"/>
    <lineage>
        <taxon>Eukaryota</taxon>
        <taxon>Viridiplantae</taxon>
        <taxon>Streptophyta</taxon>
        <taxon>Embryophyta</taxon>
        <taxon>Tracheophyta</taxon>
        <taxon>Spermatophyta</taxon>
        <taxon>Magnoliopsida</taxon>
        <taxon>eudicotyledons</taxon>
        <taxon>Gunneridae</taxon>
        <taxon>Pentapetalae</taxon>
        <taxon>asterids</taxon>
        <taxon>lamiids</taxon>
        <taxon>Lamiales</taxon>
        <taxon>Pedaliaceae</taxon>
        <taxon>Sesamum</taxon>
    </lineage>
</organism>
<keyword evidence="1" id="KW-1017">Isopeptide bond</keyword>
<gene>
    <name evidence="5" type="ORF">Scaly_2456600</name>
</gene>
<dbReference type="EMBL" id="JACGWM010000016">
    <property type="protein sequence ID" value="KAL0321602.1"/>
    <property type="molecule type" value="Genomic_DNA"/>
</dbReference>
<name>A0AAW2LQL9_9LAMI</name>
<feature type="region of interest" description="Disordered" evidence="3">
    <location>
        <begin position="15"/>
        <end position="44"/>
    </location>
</feature>
<dbReference type="InterPro" id="IPR000626">
    <property type="entry name" value="Ubiquitin-like_dom"/>
</dbReference>
<evidence type="ECO:0000313" key="5">
    <source>
        <dbReference type="EMBL" id="KAL0321602.1"/>
    </source>
</evidence>
<reference evidence="5" key="1">
    <citation type="submission" date="2020-06" db="EMBL/GenBank/DDBJ databases">
        <authorList>
            <person name="Li T."/>
            <person name="Hu X."/>
            <person name="Zhang T."/>
            <person name="Song X."/>
            <person name="Zhang H."/>
            <person name="Dai N."/>
            <person name="Sheng W."/>
            <person name="Hou X."/>
            <person name="Wei L."/>
        </authorList>
    </citation>
    <scope>NUCLEOTIDE SEQUENCE</scope>
    <source>
        <strain evidence="5">KEN8</strain>
        <tissue evidence="5">Leaf</tissue>
    </source>
</reference>
<keyword evidence="5" id="KW-0687">Ribonucleoprotein</keyword>
<dbReference type="PRINTS" id="PR00348">
    <property type="entry name" value="UBIQUITIN"/>
</dbReference>
<dbReference type="Gene3D" id="3.10.20.90">
    <property type="entry name" value="Phosphatidylinositol 3-kinase Catalytic Subunit, Chain A, domain 1"/>
    <property type="match status" value="1"/>
</dbReference>
<dbReference type="SUPFAM" id="SSF54236">
    <property type="entry name" value="Ubiquitin-like"/>
    <property type="match status" value="1"/>
</dbReference>
<feature type="domain" description="Ubiquitin-like" evidence="4">
    <location>
        <begin position="84"/>
        <end position="142"/>
    </location>
</feature>
<proteinExistence type="predicted"/>
<protein>
    <submittedName>
        <fullName evidence="5">Ubiquitin-40S ribosomal protein S27a-1</fullName>
    </submittedName>
</protein>
<dbReference type="PANTHER" id="PTHR10666">
    <property type="entry name" value="UBIQUITIN"/>
    <property type="match status" value="1"/>
</dbReference>
<dbReference type="InterPro" id="IPR050158">
    <property type="entry name" value="Ubiquitin_ubiquitin-like"/>
</dbReference>
<keyword evidence="5" id="KW-0689">Ribosomal protein</keyword>
<dbReference type="GO" id="GO:0003729">
    <property type="term" value="F:mRNA binding"/>
    <property type="evidence" value="ECO:0007669"/>
    <property type="project" value="UniProtKB-ARBA"/>
</dbReference>
<dbReference type="PROSITE" id="PS50053">
    <property type="entry name" value="UBIQUITIN_2"/>
    <property type="match status" value="1"/>
</dbReference>
<evidence type="ECO:0000256" key="1">
    <source>
        <dbReference type="ARBA" id="ARBA00022499"/>
    </source>
</evidence>